<keyword evidence="3" id="KW-1185">Reference proteome</keyword>
<feature type="transmembrane region" description="Helical" evidence="1">
    <location>
        <begin position="89"/>
        <end position="120"/>
    </location>
</feature>
<feature type="transmembrane region" description="Helical" evidence="1">
    <location>
        <begin position="140"/>
        <end position="162"/>
    </location>
</feature>
<dbReference type="AlphaFoldDB" id="A0ABD2IBB0"/>
<protein>
    <submittedName>
        <fullName evidence="2">Uncharacterized protein</fullName>
    </submittedName>
</protein>
<evidence type="ECO:0000313" key="3">
    <source>
        <dbReference type="Proteomes" id="UP001620626"/>
    </source>
</evidence>
<name>A0ABD2IBB0_9BILA</name>
<gene>
    <name evidence="2" type="ORF">niasHT_032218</name>
</gene>
<evidence type="ECO:0000256" key="1">
    <source>
        <dbReference type="SAM" id="Phobius"/>
    </source>
</evidence>
<keyword evidence="1" id="KW-0812">Transmembrane</keyword>
<reference evidence="2 3" key="1">
    <citation type="submission" date="2024-10" db="EMBL/GenBank/DDBJ databases">
        <authorList>
            <person name="Kim D."/>
        </authorList>
    </citation>
    <scope>NUCLEOTIDE SEQUENCE [LARGE SCALE GENOMIC DNA]</scope>
    <source>
        <strain evidence="2">BH-2024</strain>
    </source>
</reference>
<dbReference type="EMBL" id="JBICBT010001381">
    <property type="protein sequence ID" value="KAL3070428.1"/>
    <property type="molecule type" value="Genomic_DNA"/>
</dbReference>
<organism evidence="2 3">
    <name type="scientific">Heterodera trifolii</name>
    <dbReference type="NCBI Taxonomy" id="157864"/>
    <lineage>
        <taxon>Eukaryota</taxon>
        <taxon>Metazoa</taxon>
        <taxon>Ecdysozoa</taxon>
        <taxon>Nematoda</taxon>
        <taxon>Chromadorea</taxon>
        <taxon>Rhabditida</taxon>
        <taxon>Tylenchina</taxon>
        <taxon>Tylenchomorpha</taxon>
        <taxon>Tylenchoidea</taxon>
        <taxon>Heteroderidae</taxon>
        <taxon>Heteroderinae</taxon>
        <taxon>Heterodera</taxon>
    </lineage>
</organism>
<keyword evidence="1" id="KW-0472">Membrane</keyword>
<evidence type="ECO:0000313" key="2">
    <source>
        <dbReference type="EMBL" id="KAL3070428.1"/>
    </source>
</evidence>
<accession>A0ABD2IBB0</accession>
<comment type="caution">
    <text evidence="2">The sequence shown here is derived from an EMBL/GenBank/DDBJ whole genome shotgun (WGS) entry which is preliminary data.</text>
</comment>
<keyword evidence="1" id="KW-1133">Transmembrane helix</keyword>
<sequence length="188" mass="20750">MLDDESPMLINYFNAFDQILPDEQGRNELITALAQAYKNSTKCQVNSSNSKQTRKRKKNIGNLRRMKRTDAKQYFVIGLKKIGKTYQVIVHYVTSILVIPCLCGAILCGAQVGCLSGIAYSLFKNISSNFACRPNPIEGCLLGCCYGAMAGILSAYTVVAVVDTSLTFGHPLAEYRNPTNHQVFPINN</sequence>
<dbReference type="Proteomes" id="UP001620626">
    <property type="component" value="Unassembled WGS sequence"/>
</dbReference>
<proteinExistence type="predicted"/>